<proteinExistence type="predicted"/>
<name>A0A9W9RLH1_PENBR</name>
<protein>
    <submittedName>
        <fullName evidence="1">Uncharacterized protein</fullName>
    </submittedName>
</protein>
<evidence type="ECO:0000313" key="2">
    <source>
        <dbReference type="Proteomes" id="UP001148299"/>
    </source>
</evidence>
<comment type="caution">
    <text evidence="1">The sequence shown here is derived from an EMBL/GenBank/DDBJ whole genome shotgun (WGS) entry which is preliminary data.</text>
</comment>
<reference evidence="1" key="1">
    <citation type="submission" date="2022-12" db="EMBL/GenBank/DDBJ databases">
        <authorList>
            <person name="Petersen C."/>
        </authorList>
    </citation>
    <scope>NUCLEOTIDE SEQUENCE</scope>
    <source>
        <strain evidence="1">IBT 35675</strain>
    </source>
</reference>
<dbReference type="Proteomes" id="UP001148299">
    <property type="component" value="Unassembled WGS sequence"/>
</dbReference>
<dbReference type="InterPro" id="IPR022190">
    <property type="entry name" value="DUF3716"/>
</dbReference>
<dbReference type="EMBL" id="JAPZBR010000002">
    <property type="protein sequence ID" value="KAJ5361084.1"/>
    <property type="molecule type" value="Genomic_DNA"/>
</dbReference>
<reference evidence="1" key="2">
    <citation type="journal article" date="2023" name="IMA Fungus">
        <title>Comparative genomic study of the Penicillium genus elucidates a diverse pangenome and 15 lateral gene transfer events.</title>
        <authorList>
            <person name="Petersen C."/>
            <person name="Sorensen T."/>
            <person name="Nielsen M.R."/>
            <person name="Sondergaard T.E."/>
            <person name="Sorensen J.L."/>
            <person name="Fitzpatrick D.A."/>
            <person name="Frisvad J.C."/>
            <person name="Nielsen K.L."/>
        </authorList>
    </citation>
    <scope>NUCLEOTIDE SEQUENCE</scope>
    <source>
        <strain evidence="1">IBT 35675</strain>
    </source>
</reference>
<evidence type="ECO:0000313" key="1">
    <source>
        <dbReference type="EMBL" id="KAJ5361084.1"/>
    </source>
</evidence>
<keyword evidence="2" id="KW-1185">Reference proteome</keyword>
<dbReference type="Pfam" id="PF12511">
    <property type="entry name" value="DUF3716"/>
    <property type="match status" value="1"/>
</dbReference>
<sequence>MLSITAEAMDVEESFSIKLSMNEVQLAADLNMCPEGRFPFQPCMNSDLKPPGACALLQHLEPKQEPAFRNGWVYTSFHRDLSLNERSIEAGLMQVVRDFSPVQCVACQLKLGPFSHCICVENVDCCANCWSIDLDELSFDEQEASIIAFCRETFRPSSLLDHSFVPSQHLQASPPSEDECVQIIMGGANHINGYHNMDPVYKHLTQTLLANSTGAESIRNEWQDYH</sequence>
<accession>A0A9W9RLH1</accession>
<organism evidence="1 2">
    <name type="scientific">Penicillium brevicompactum</name>
    <dbReference type="NCBI Taxonomy" id="5074"/>
    <lineage>
        <taxon>Eukaryota</taxon>
        <taxon>Fungi</taxon>
        <taxon>Dikarya</taxon>
        <taxon>Ascomycota</taxon>
        <taxon>Pezizomycotina</taxon>
        <taxon>Eurotiomycetes</taxon>
        <taxon>Eurotiomycetidae</taxon>
        <taxon>Eurotiales</taxon>
        <taxon>Aspergillaceae</taxon>
        <taxon>Penicillium</taxon>
    </lineage>
</organism>
<dbReference type="AlphaFoldDB" id="A0A9W9RLH1"/>
<gene>
    <name evidence="1" type="ORF">N7541_001928</name>
</gene>